<keyword evidence="3" id="KW-0238">DNA-binding</keyword>
<keyword evidence="5" id="KW-0539">Nucleus</keyword>
<keyword evidence="4" id="KW-0804">Transcription</keyword>
<evidence type="ECO:0000256" key="2">
    <source>
        <dbReference type="ARBA" id="ARBA00023015"/>
    </source>
</evidence>
<evidence type="ECO:0000259" key="6">
    <source>
        <dbReference type="PROSITE" id="PS50888"/>
    </source>
</evidence>
<dbReference type="InterPro" id="IPR054502">
    <property type="entry name" value="bHLH-TF_ACT-like_plant"/>
</dbReference>
<dbReference type="GO" id="GO:0043565">
    <property type="term" value="F:sequence-specific DNA binding"/>
    <property type="evidence" value="ECO:0007669"/>
    <property type="project" value="TreeGrafter"/>
</dbReference>
<dbReference type="Pfam" id="PF22754">
    <property type="entry name" value="bHLH-TF_ACT-like_plant"/>
    <property type="match status" value="1"/>
</dbReference>
<dbReference type="InterPro" id="IPR051358">
    <property type="entry name" value="TF_AMS/ICE1/BHLH6-like"/>
</dbReference>
<dbReference type="Proteomes" id="UP000239757">
    <property type="component" value="Unassembled WGS sequence"/>
</dbReference>
<evidence type="ECO:0000256" key="3">
    <source>
        <dbReference type="ARBA" id="ARBA00023125"/>
    </source>
</evidence>
<evidence type="ECO:0000256" key="5">
    <source>
        <dbReference type="ARBA" id="ARBA00023242"/>
    </source>
</evidence>
<sequence length="411" mass="46907">MELDINEQSFLEELLALRRDNWDTVPPQMNDIFSNAFDFDCFDDASAAASFLPQSFCQDFSLPLEQDLSFNFNEAYGSFGDEFSAAPQMTDTSSNTFDTPPFPVQDDHHHWMNMVEEEEWGTLVDELNMLDPQAPACKVEPIRSPEAPVFNVGSCSVDRSNRAKRLKGQPSKNLMAERRRRKRLNDRLSMLRSIVPKISKMDRTSILVDTIDYTKELLERIKSLQQEMEAGPNELNMSHIFKDVKPNEILVRKTPKFEVERRNVDTRVEICCTGKPGLLLSTLTTLEALGLDIQQCVISCFNDFAMQASCSEKQHEQVQESGLFCKSHELENIDNYHNAFQGSVADVSNPWFLHAGDTSAYTQILNEVITLRKGTIMKSHVQQEEGAELFRRKKKTRMNEEVSISRAEKGI</sequence>
<name>A0A2P5WJF2_GOSBA</name>
<dbReference type="GO" id="GO:0003700">
    <property type="term" value="F:DNA-binding transcription factor activity"/>
    <property type="evidence" value="ECO:0007669"/>
    <property type="project" value="TreeGrafter"/>
</dbReference>
<reference evidence="7 8" key="1">
    <citation type="submission" date="2015-01" db="EMBL/GenBank/DDBJ databases">
        <title>Genome of allotetraploid Gossypium barbadense reveals genomic plasticity and fiber elongation in cotton evolution.</title>
        <authorList>
            <person name="Chen X."/>
            <person name="Liu X."/>
            <person name="Zhao B."/>
            <person name="Zheng H."/>
            <person name="Hu Y."/>
            <person name="Lu G."/>
            <person name="Yang C."/>
            <person name="Chen J."/>
            <person name="Shan C."/>
            <person name="Zhang L."/>
            <person name="Zhou Y."/>
            <person name="Wang L."/>
            <person name="Guo W."/>
            <person name="Bai Y."/>
            <person name="Ruan J."/>
            <person name="Shangguan X."/>
            <person name="Mao Y."/>
            <person name="Jiang J."/>
            <person name="Zhu Y."/>
            <person name="Lei J."/>
            <person name="Kang H."/>
            <person name="Chen S."/>
            <person name="He X."/>
            <person name="Wang R."/>
            <person name="Wang Y."/>
            <person name="Chen J."/>
            <person name="Wang L."/>
            <person name="Yu S."/>
            <person name="Wang B."/>
            <person name="Wei J."/>
            <person name="Song S."/>
            <person name="Lu X."/>
            <person name="Gao Z."/>
            <person name="Gu W."/>
            <person name="Deng X."/>
            <person name="Ma D."/>
            <person name="Wang S."/>
            <person name="Liang W."/>
            <person name="Fang L."/>
            <person name="Cai C."/>
            <person name="Zhu X."/>
            <person name="Zhou B."/>
            <person name="Zhang Y."/>
            <person name="Chen Z."/>
            <person name="Xu S."/>
            <person name="Zhu R."/>
            <person name="Wang S."/>
            <person name="Zhang T."/>
            <person name="Zhao G."/>
        </authorList>
    </citation>
    <scope>NUCLEOTIDE SEQUENCE [LARGE SCALE GENOMIC DNA]</scope>
    <source>
        <strain evidence="8">cv. Xinhai21</strain>
        <tissue evidence="7">Leaf</tissue>
    </source>
</reference>
<evidence type="ECO:0000256" key="4">
    <source>
        <dbReference type="ARBA" id="ARBA00023163"/>
    </source>
</evidence>
<dbReference type="GO" id="GO:0046983">
    <property type="term" value="F:protein dimerization activity"/>
    <property type="evidence" value="ECO:0007669"/>
    <property type="project" value="InterPro"/>
</dbReference>
<evidence type="ECO:0000256" key="1">
    <source>
        <dbReference type="ARBA" id="ARBA00004123"/>
    </source>
</evidence>
<organism evidence="7 8">
    <name type="scientific">Gossypium barbadense</name>
    <name type="common">Sea Island cotton</name>
    <name type="synonym">Hibiscus barbadensis</name>
    <dbReference type="NCBI Taxonomy" id="3634"/>
    <lineage>
        <taxon>Eukaryota</taxon>
        <taxon>Viridiplantae</taxon>
        <taxon>Streptophyta</taxon>
        <taxon>Embryophyta</taxon>
        <taxon>Tracheophyta</taxon>
        <taxon>Spermatophyta</taxon>
        <taxon>Magnoliopsida</taxon>
        <taxon>eudicotyledons</taxon>
        <taxon>Gunneridae</taxon>
        <taxon>Pentapetalae</taxon>
        <taxon>rosids</taxon>
        <taxon>malvids</taxon>
        <taxon>Malvales</taxon>
        <taxon>Malvaceae</taxon>
        <taxon>Malvoideae</taxon>
        <taxon>Gossypium</taxon>
    </lineage>
</organism>
<gene>
    <name evidence="7" type="ORF">GOBAR_AA29466</name>
</gene>
<dbReference type="PROSITE" id="PS50888">
    <property type="entry name" value="BHLH"/>
    <property type="match status" value="1"/>
</dbReference>
<dbReference type="InterPro" id="IPR011598">
    <property type="entry name" value="bHLH_dom"/>
</dbReference>
<dbReference type="Gene3D" id="4.10.280.10">
    <property type="entry name" value="Helix-loop-helix DNA-binding domain"/>
    <property type="match status" value="1"/>
</dbReference>
<dbReference type="AlphaFoldDB" id="A0A2P5WJF2"/>
<feature type="domain" description="BHLH" evidence="6">
    <location>
        <begin position="168"/>
        <end position="217"/>
    </location>
</feature>
<proteinExistence type="predicted"/>
<dbReference type="PANTHER" id="PTHR31945">
    <property type="entry name" value="TRANSCRIPTION FACTOR SCREAM2-RELATED"/>
    <property type="match status" value="1"/>
</dbReference>
<protein>
    <recommendedName>
        <fullName evidence="6">BHLH domain-containing protein</fullName>
    </recommendedName>
</protein>
<dbReference type="EMBL" id="KZ667389">
    <property type="protein sequence ID" value="PPR91222.1"/>
    <property type="molecule type" value="Genomic_DNA"/>
</dbReference>
<dbReference type="SUPFAM" id="SSF47459">
    <property type="entry name" value="HLH, helix-loop-helix DNA-binding domain"/>
    <property type="match status" value="1"/>
</dbReference>
<evidence type="ECO:0000313" key="8">
    <source>
        <dbReference type="Proteomes" id="UP000239757"/>
    </source>
</evidence>
<keyword evidence="2" id="KW-0805">Transcription regulation</keyword>
<dbReference type="Pfam" id="PF00010">
    <property type="entry name" value="HLH"/>
    <property type="match status" value="1"/>
</dbReference>
<evidence type="ECO:0000313" key="7">
    <source>
        <dbReference type="EMBL" id="PPR91222.1"/>
    </source>
</evidence>
<dbReference type="SMART" id="SM00353">
    <property type="entry name" value="HLH"/>
    <property type="match status" value="1"/>
</dbReference>
<accession>A0A2P5WJF2</accession>
<dbReference type="InterPro" id="IPR036638">
    <property type="entry name" value="HLH_DNA-bd_sf"/>
</dbReference>
<dbReference type="GO" id="GO:0005634">
    <property type="term" value="C:nucleus"/>
    <property type="evidence" value="ECO:0007669"/>
    <property type="project" value="UniProtKB-SubCell"/>
</dbReference>
<comment type="subcellular location">
    <subcellularLocation>
        <location evidence="1">Nucleus</location>
    </subcellularLocation>
</comment>
<dbReference type="PANTHER" id="PTHR31945:SF133">
    <property type="entry name" value="BHLH DOMAIN-CONTAINING PROTEIN"/>
    <property type="match status" value="1"/>
</dbReference>
<dbReference type="OrthoDB" id="752464at2759"/>